<sequence length="311" mass="34061">MSAKTEFNLNGLELRKTDGGWQYLSEGTHSDPDVWVYASSSLTPFSGSGVDALLDEVKRLQGEYDKQAQEIERLRSIISDCAKSCGAAVSVECSLDFMAHLPVEIAAVISSLREDRDSQQRVCITAMAELAQLKSRQSGVVLPERDALRDIVAQAIGWDAYDCTRVWSAWGVGTMSEDDFVPVVEQEDRLYEITDACLDEVARLNSSAGRAGEAVATVSVWHVDQWYARDPSQSGRNIGIKFLGDRDKTLVDGTLLYTAPPAIPATQVLVERELLALCYSAVHALCGMKIDGYTESKCKKLRAILSSKGDV</sequence>
<name>A0A239CA05_9PSED</name>
<dbReference type="AlphaFoldDB" id="A0A239CA05"/>
<feature type="coiled-coil region" evidence="1">
    <location>
        <begin position="50"/>
        <end position="77"/>
    </location>
</feature>
<dbReference type="EMBL" id="FZOG01000002">
    <property type="protein sequence ID" value="SNS16789.1"/>
    <property type="molecule type" value="Genomic_DNA"/>
</dbReference>
<keyword evidence="3" id="KW-1185">Reference proteome</keyword>
<evidence type="ECO:0000256" key="1">
    <source>
        <dbReference type="SAM" id="Coils"/>
    </source>
</evidence>
<dbReference type="RefSeq" id="WP_089359371.1">
    <property type="nucleotide sequence ID" value="NZ_FZOG01000002.1"/>
</dbReference>
<keyword evidence="1" id="KW-0175">Coiled coil</keyword>
<protein>
    <submittedName>
        <fullName evidence="2">Uncharacterized protein</fullName>
    </submittedName>
</protein>
<proteinExistence type="predicted"/>
<organism evidence="2 3">
    <name type="scientific">Pseudomonas segetis</name>
    <dbReference type="NCBI Taxonomy" id="298908"/>
    <lineage>
        <taxon>Bacteria</taxon>
        <taxon>Pseudomonadati</taxon>
        <taxon>Pseudomonadota</taxon>
        <taxon>Gammaproteobacteria</taxon>
        <taxon>Pseudomonadales</taxon>
        <taxon>Pseudomonadaceae</taxon>
        <taxon>Pseudomonas</taxon>
    </lineage>
</organism>
<accession>A0A239CA05</accession>
<evidence type="ECO:0000313" key="3">
    <source>
        <dbReference type="Proteomes" id="UP000242915"/>
    </source>
</evidence>
<dbReference type="Proteomes" id="UP000242915">
    <property type="component" value="Unassembled WGS sequence"/>
</dbReference>
<gene>
    <name evidence="2" type="ORF">SAMN05216255_1581</name>
</gene>
<evidence type="ECO:0000313" key="2">
    <source>
        <dbReference type="EMBL" id="SNS16789.1"/>
    </source>
</evidence>
<reference evidence="3" key="1">
    <citation type="submission" date="2017-06" db="EMBL/GenBank/DDBJ databases">
        <authorList>
            <person name="Varghese N."/>
            <person name="Submissions S."/>
        </authorList>
    </citation>
    <scope>NUCLEOTIDE SEQUENCE [LARGE SCALE GENOMIC DNA]</scope>
    <source>
        <strain evidence="3">CIP 108523</strain>
    </source>
</reference>